<reference evidence="4 5" key="1">
    <citation type="submission" date="2020-09" db="EMBL/GenBank/DDBJ databases">
        <title>De no assembly of potato wild relative species, Solanum commersonii.</title>
        <authorList>
            <person name="Cho K."/>
        </authorList>
    </citation>
    <scope>NUCLEOTIDE SEQUENCE [LARGE SCALE GENOMIC DNA]</scope>
    <source>
        <strain evidence="4">LZ3.2</strain>
        <tissue evidence="4">Leaf</tissue>
    </source>
</reference>
<keyword evidence="3" id="KW-1133">Transmembrane helix</keyword>
<dbReference type="EMBL" id="JACXVP010000002">
    <property type="protein sequence ID" value="KAG5620411.1"/>
    <property type="molecule type" value="Genomic_DNA"/>
</dbReference>
<dbReference type="Proteomes" id="UP000824120">
    <property type="component" value="Chromosome 2"/>
</dbReference>
<dbReference type="SUPFAM" id="SSF117281">
    <property type="entry name" value="Kelch motif"/>
    <property type="match status" value="1"/>
</dbReference>
<proteinExistence type="predicted"/>
<keyword evidence="1" id="KW-0880">Kelch repeat</keyword>
<keyword evidence="5" id="KW-1185">Reference proteome</keyword>
<dbReference type="InterPro" id="IPR052439">
    <property type="entry name" value="F-box/Kelch-repeat"/>
</dbReference>
<evidence type="ECO:0000313" key="4">
    <source>
        <dbReference type="EMBL" id="KAG5620411.1"/>
    </source>
</evidence>
<dbReference type="GO" id="GO:0005634">
    <property type="term" value="C:nucleus"/>
    <property type="evidence" value="ECO:0007669"/>
    <property type="project" value="TreeGrafter"/>
</dbReference>
<keyword evidence="2" id="KW-0677">Repeat</keyword>
<evidence type="ECO:0000256" key="3">
    <source>
        <dbReference type="SAM" id="Phobius"/>
    </source>
</evidence>
<evidence type="ECO:0000256" key="1">
    <source>
        <dbReference type="ARBA" id="ARBA00022441"/>
    </source>
</evidence>
<dbReference type="InterPro" id="IPR015915">
    <property type="entry name" value="Kelch-typ_b-propeller"/>
</dbReference>
<accession>A0A9J6A7Z4</accession>
<name>A0A9J6A7Z4_SOLCO</name>
<evidence type="ECO:0000313" key="5">
    <source>
        <dbReference type="Proteomes" id="UP000824120"/>
    </source>
</evidence>
<comment type="caution">
    <text evidence="4">The sequence shown here is derived from an EMBL/GenBank/DDBJ whole genome shotgun (WGS) entry which is preliminary data.</text>
</comment>
<sequence>MGCFRSPSLSLDASANYESFIELIVFGKEIMAVVIHLYSLLTNTWSYGIRMNAPRCLFGFDSLGEIFILVASCDSRGNILNSAELFNLKAKR</sequence>
<organism evidence="4 5">
    <name type="scientific">Solanum commersonii</name>
    <name type="common">Commerson's wild potato</name>
    <name type="synonym">Commerson's nightshade</name>
    <dbReference type="NCBI Taxonomy" id="4109"/>
    <lineage>
        <taxon>Eukaryota</taxon>
        <taxon>Viridiplantae</taxon>
        <taxon>Streptophyta</taxon>
        <taxon>Embryophyta</taxon>
        <taxon>Tracheophyta</taxon>
        <taxon>Spermatophyta</taxon>
        <taxon>Magnoliopsida</taxon>
        <taxon>eudicotyledons</taxon>
        <taxon>Gunneridae</taxon>
        <taxon>Pentapetalae</taxon>
        <taxon>asterids</taxon>
        <taxon>lamiids</taxon>
        <taxon>Solanales</taxon>
        <taxon>Solanaceae</taxon>
        <taxon>Solanoideae</taxon>
        <taxon>Solaneae</taxon>
        <taxon>Solanum</taxon>
    </lineage>
</organism>
<gene>
    <name evidence="4" type="ORF">H5410_005629</name>
</gene>
<keyword evidence="3" id="KW-0812">Transmembrane</keyword>
<feature type="transmembrane region" description="Helical" evidence="3">
    <location>
        <begin position="20"/>
        <end position="41"/>
    </location>
</feature>
<protein>
    <submittedName>
        <fullName evidence="4">Uncharacterized protein</fullName>
    </submittedName>
</protein>
<dbReference type="AlphaFoldDB" id="A0A9J6A7Z4"/>
<dbReference type="PANTHER" id="PTHR46122">
    <property type="entry name" value="GALACTOSE OXIDASE/KELCH REPEAT PROTEIN-RELATED"/>
    <property type="match status" value="1"/>
</dbReference>
<keyword evidence="3" id="KW-0472">Membrane</keyword>
<dbReference type="OrthoDB" id="191037at2759"/>
<evidence type="ECO:0000256" key="2">
    <source>
        <dbReference type="ARBA" id="ARBA00022737"/>
    </source>
</evidence>
<dbReference type="PANTHER" id="PTHR46122:SF13">
    <property type="entry name" value="F-BOX_KELCH-REPEAT PROTEIN SKIP11-LIKE"/>
    <property type="match status" value="1"/>
</dbReference>